<dbReference type="InterPro" id="IPR035500">
    <property type="entry name" value="NHR-like_dom_sf"/>
</dbReference>
<dbReference type="PROSITE" id="PS51030">
    <property type="entry name" value="NUCLEAR_REC_DBD_2"/>
    <property type="match status" value="1"/>
</dbReference>
<dbReference type="PANTHER" id="PTHR24082:SF283">
    <property type="entry name" value="NUCLEAR HORMONE RECEPTOR HR96"/>
    <property type="match status" value="1"/>
</dbReference>
<evidence type="ECO:0000259" key="10">
    <source>
        <dbReference type="PROSITE" id="PS51030"/>
    </source>
</evidence>
<organism evidence="11 13">
    <name type="scientific">Didymodactylos carnosus</name>
    <dbReference type="NCBI Taxonomy" id="1234261"/>
    <lineage>
        <taxon>Eukaryota</taxon>
        <taxon>Metazoa</taxon>
        <taxon>Spiralia</taxon>
        <taxon>Gnathifera</taxon>
        <taxon>Rotifera</taxon>
        <taxon>Eurotatoria</taxon>
        <taxon>Bdelloidea</taxon>
        <taxon>Philodinida</taxon>
        <taxon>Philodinidae</taxon>
        <taxon>Didymodactylos</taxon>
    </lineage>
</organism>
<comment type="caution">
    <text evidence="11">The sequence shown here is derived from an EMBL/GenBank/DDBJ whole genome shotgun (WGS) entry which is preliminary data.</text>
</comment>
<dbReference type="SUPFAM" id="SSF48508">
    <property type="entry name" value="Nuclear receptor ligand-binding domain"/>
    <property type="match status" value="1"/>
</dbReference>
<keyword evidence="7" id="KW-0675">Receptor</keyword>
<dbReference type="PANTHER" id="PTHR24082">
    <property type="entry name" value="NUCLEAR HORMONE RECEPTOR"/>
    <property type="match status" value="1"/>
</dbReference>
<dbReference type="InterPro" id="IPR013088">
    <property type="entry name" value="Znf_NHR/GATA"/>
</dbReference>
<feature type="domain" description="Nuclear receptor" evidence="10">
    <location>
        <begin position="1"/>
        <end position="41"/>
    </location>
</feature>
<dbReference type="GO" id="GO:0004879">
    <property type="term" value="F:nuclear receptor activity"/>
    <property type="evidence" value="ECO:0007669"/>
    <property type="project" value="TreeGrafter"/>
</dbReference>
<dbReference type="GO" id="GO:0000122">
    <property type="term" value="P:negative regulation of transcription by RNA polymerase II"/>
    <property type="evidence" value="ECO:0007669"/>
    <property type="project" value="TreeGrafter"/>
</dbReference>
<keyword evidence="2" id="KW-0863">Zinc-finger</keyword>
<evidence type="ECO:0000313" key="13">
    <source>
        <dbReference type="Proteomes" id="UP000663829"/>
    </source>
</evidence>
<evidence type="ECO:0000256" key="8">
    <source>
        <dbReference type="ARBA" id="ARBA00023242"/>
    </source>
</evidence>
<keyword evidence="3" id="KW-0862">Zinc</keyword>
<dbReference type="Proteomes" id="UP000663829">
    <property type="component" value="Unassembled WGS sequence"/>
</dbReference>
<evidence type="ECO:0000313" key="12">
    <source>
        <dbReference type="EMBL" id="CAF4336337.1"/>
    </source>
</evidence>
<evidence type="ECO:0000256" key="6">
    <source>
        <dbReference type="ARBA" id="ARBA00023163"/>
    </source>
</evidence>
<keyword evidence="13" id="KW-1185">Reference proteome</keyword>
<keyword evidence="1" id="KW-0479">Metal-binding</keyword>
<dbReference type="Proteomes" id="UP000681722">
    <property type="component" value="Unassembled WGS sequence"/>
</dbReference>
<evidence type="ECO:0000256" key="7">
    <source>
        <dbReference type="ARBA" id="ARBA00023170"/>
    </source>
</evidence>
<sequence length="321" mass="38387">PDLRCRFSGQCSINIYSRRNCTYCRLKKCFALKMKKEWIQTDEEKQRKFQAKDDRRLKELKIALKYKEKPQTIHTLSLLNNDNTMLSQNDWCRLNNIIVSYERKVTFNQLPPLNHFESSTVKYQDVLNNELVIHCGVIAFFKQIPEFDQLIIGDQIKLIKYNLRLFMPLHFILLSNFITNPKIDEIMPKIHGMDLHRRIKNTLGKFRIFYHNPTVLKLILIIFIFNTSLFTPKTNHIQSNVENIHQLYRAQNYYTELLWHYMERTYGEYQAIIVYSLIITQCLNLQKLILERDQYLRATTDVNDLTPLMQSVLQTAFEDKH</sequence>
<dbReference type="Pfam" id="PF00105">
    <property type="entry name" value="zf-C4"/>
    <property type="match status" value="1"/>
</dbReference>
<reference evidence="11" key="1">
    <citation type="submission" date="2021-02" db="EMBL/GenBank/DDBJ databases">
        <authorList>
            <person name="Nowell W R."/>
        </authorList>
    </citation>
    <scope>NUCLEOTIDE SEQUENCE</scope>
</reference>
<dbReference type="EMBL" id="CAJOBC010085844">
    <property type="protein sequence ID" value="CAF4336337.1"/>
    <property type="molecule type" value="Genomic_DNA"/>
</dbReference>
<dbReference type="Gene3D" id="1.10.565.10">
    <property type="entry name" value="Retinoid X Receptor"/>
    <property type="match status" value="1"/>
</dbReference>
<protein>
    <recommendedName>
        <fullName evidence="10">Nuclear receptor domain-containing protein</fullName>
    </recommendedName>
</protein>
<evidence type="ECO:0000256" key="2">
    <source>
        <dbReference type="ARBA" id="ARBA00022771"/>
    </source>
</evidence>
<evidence type="ECO:0000256" key="5">
    <source>
        <dbReference type="ARBA" id="ARBA00023125"/>
    </source>
</evidence>
<evidence type="ECO:0000256" key="9">
    <source>
        <dbReference type="SAM" id="Phobius"/>
    </source>
</evidence>
<dbReference type="EMBL" id="CAJNOQ010020377">
    <property type="protein sequence ID" value="CAF1467614.1"/>
    <property type="molecule type" value="Genomic_DNA"/>
</dbReference>
<proteinExistence type="predicted"/>
<dbReference type="SUPFAM" id="SSF57716">
    <property type="entry name" value="Glucocorticoid receptor-like (DNA-binding domain)"/>
    <property type="match status" value="1"/>
</dbReference>
<gene>
    <name evidence="11" type="ORF">GPM918_LOCUS35335</name>
    <name evidence="12" type="ORF">SRO942_LOCUS36055</name>
</gene>
<accession>A0A815QVQ9</accession>
<keyword evidence="4" id="KW-0805">Transcription regulation</keyword>
<keyword evidence="9" id="KW-1133">Transmembrane helix</keyword>
<feature type="transmembrane region" description="Helical" evidence="9">
    <location>
        <begin position="208"/>
        <end position="230"/>
    </location>
</feature>
<name>A0A815QVQ9_9BILA</name>
<dbReference type="InterPro" id="IPR050234">
    <property type="entry name" value="Nuclear_hormone_rcpt_NR1"/>
</dbReference>
<dbReference type="AlphaFoldDB" id="A0A815QVQ9"/>
<keyword evidence="6" id="KW-0804">Transcription</keyword>
<evidence type="ECO:0000313" key="11">
    <source>
        <dbReference type="EMBL" id="CAF1467614.1"/>
    </source>
</evidence>
<feature type="non-terminal residue" evidence="11">
    <location>
        <position position="1"/>
    </location>
</feature>
<dbReference type="OrthoDB" id="6352325at2759"/>
<evidence type="ECO:0000256" key="4">
    <source>
        <dbReference type="ARBA" id="ARBA00023015"/>
    </source>
</evidence>
<dbReference type="GO" id="GO:0000978">
    <property type="term" value="F:RNA polymerase II cis-regulatory region sequence-specific DNA binding"/>
    <property type="evidence" value="ECO:0007669"/>
    <property type="project" value="TreeGrafter"/>
</dbReference>
<keyword evidence="8" id="KW-0539">Nucleus</keyword>
<keyword evidence="9" id="KW-0812">Transmembrane</keyword>
<keyword evidence="5" id="KW-0238">DNA-binding</keyword>
<dbReference type="GO" id="GO:0008270">
    <property type="term" value="F:zinc ion binding"/>
    <property type="evidence" value="ECO:0007669"/>
    <property type="project" value="UniProtKB-KW"/>
</dbReference>
<dbReference type="InterPro" id="IPR001628">
    <property type="entry name" value="Znf_hrmn_rcpt"/>
</dbReference>
<evidence type="ECO:0000256" key="1">
    <source>
        <dbReference type="ARBA" id="ARBA00022723"/>
    </source>
</evidence>
<dbReference type="GO" id="GO:0030154">
    <property type="term" value="P:cell differentiation"/>
    <property type="evidence" value="ECO:0007669"/>
    <property type="project" value="TreeGrafter"/>
</dbReference>
<keyword evidence="9" id="KW-0472">Membrane</keyword>
<dbReference type="Gene3D" id="3.30.50.10">
    <property type="entry name" value="Erythroid Transcription Factor GATA-1, subunit A"/>
    <property type="match status" value="1"/>
</dbReference>
<evidence type="ECO:0000256" key="3">
    <source>
        <dbReference type="ARBA" id="ARBA00022833"/>
    </source>
</evidence>
<dbReference type="GO" id="GO:0045944">
    <property type="term" value="P:positive regulation of transcription by RNA polymerase II"/>
    <property type="evidence" value="ECO:0007669"/>
    <property type="project" value="TreeGrafter"/>
</dbReference>